<dbReference type="PANTHER" id="PTHR19346:SF4">
    <property type="entry name" value="SUGAR PHOSPHATE TRANSPORTER DOMAIN-CONTAINING PROTEIN"/>
    <property type="match status" value="1"/>
</dbReference>
<protein>
    <submittedName>
        <fullName evidence="4">EamA domain-containing protein</fullName>
    </submittedName>
</protein>
<dbReference type="EMBL" id="CAMXCT020004223">
    <property type="protein sequence ID" value="CAL1161570.1"/>
    <property type="molecule type" value="Genomic_DNA"/>
</dbReference>
<sequence>MSRWLLFSIDEKLLYQNVTLHSVLRRIVWSVNLLFEGVYPASGPFGEEFDPKLSGKPICGGKRFAVTELRGDQLWHKQVWQHKASWKGGVHESVCCQCDVRNRGHEAYFRIEDGDEIGREYSLLDFINEQLPLRNPCPYLGLYGFHHQLISFCTMHAINLGLLYGMNGCSLMALLDMSWFGDSNLPLQKRLDTAFLDFKAFCKARQISCSQPPFSVKLIVKKHNEILMTAKAYNNRCILEWLAHVLGQARVNAADDRISMMFLAMTEQQSREIYSEGLTCVRAHVLLAQRYNVELAVTKVFLEKSYEEALVPPTSYDFNAMPNKIAYQVPPDLRRSKSLTFPLMAENNAHKRRFATKLAYELLKKTCSFTQGRSACKVFLNKNVALIESSLLLFAIAASWVSVAQLARAAEVETLQLQHHSVVPLVTWANATAWLFLALPYMARRAKQRKDLGDGAMSCDLLKTEAFQASQPPRFLFIALTTNFSYIAALHYLPASLNTAIFSSNPVFTLLLQSLFLPEGRPFGPAGDVSSQVCSSLWSGKALSVTLSVVGVLLITEPWHDSGDGPTRSSRILGAALSLFAALGTSIYQVYFKRTFGDQMKPEEASGRKAPELAMEVSTVMAL</sequence>
<reference evidence="2" key="1">
    <citation type="submission" date="2022-10" db="EMBL/GenBank/DDBJ databases">
        <authorList>
            <person name="Chen Y."/>
            <person name="Dougan E. K."/>
            <person name="Chan C."/>
            <person name="Rhodes N."/>
            <person name="Thang M."/>
        </authorList>
    </citation>
    <scope>NUCLEOTIDE SEQUENCE</scope>
</reference>
<dbReference type="EMBL" id="CAMXCT030004223">
    <property type="protein sequence ID" value="CAL4795507.1"/>
    <property type="molecule type" value="Genomic_DNA"/>
</dbReference>
<reference evidence="3" key="2">
    <citation type="submission" date="2024-04" db="EMBL/GenBank/DDBJ databases">
        <authorList>
            <person name="Chen Y."/>
            <person name="Shah S."/>
            <person name="Dougan E. K."/>
            <person name="Thang M."/>
            <person name="Chan C."/>
        </authorList>
    </citation>
    <scope>NUCLEOTIDE SEQUENCE [LARGE SCALE GENOMIC DNA]</scope>
</reference>
<dbReference type="EMBL" id="CAMXCT010004223">
    <property type="protein sequence ID" value="CAI4008195.1"/>
    <property type="molecule type" value="Genomic_DNA"/>
</dbReference>
<dbReference type="Proteomes" id="UP001152797">
    <property type="component" value="Unassembled WGS sequence"/>
</dbReference>
<accession>A0A9P1DDC0</accession>
<keyword evidence="1" id="KW-1133">Transmembrane helix</keyword>
<evidence type="ECO:0000313" key="5">
    <source>
        <dbReference type="Proteomes" id="UP001152797"/>
    </source>
</evidence>
<dbReference type="InterPro" id="IPR026505">
    <property type="entry name" value="Solute_c_fam_35_mem_F3/F4"/>
</dbReference>
<dbReference type="PANTHER" id="PTHR19346">
    <property type="entry name" value="SUGAR PHOSPHATE TRANSPORTER DOMAIN-CONTAINING PROTEIN"/>
    <property type="match status" value="1"/>
</dbReference>
<feature type="transmembrane region" description="Helical" evidence="1">
    <location>
        <begin position="475"/>
        <end position="493"/>
    </location>
</feature>
<proteinExistence type="predicted"/>
<dbReference type="OrthoDB" id="438953at2759"/>
<dbReference type="AlphaFoldDB" id="A0A9P1DDC0"/>
<comment type="caution">
    <text evidence="2">The sequence shown here is derived from an EMBL/GenBank/DDBJ whole genome shotgun (WGS) entry which is preliminary data.</text>
</comment>
<evidence type="ECO:0000313" key="4">
    <source>
        <dbReference type="EMBL" id="CAL4795507.1"/>
    </source>
</evidence>
<gene>
    <name evidence="2" type="ORF">C1SCF055_LOCUS33657</name>
</gene>
<evidence type="ECO:0000313" key="3">
    <source>
        <dbReference type="EMBL" id="CAL1161570.1"/>
    </source>
</evidence>
<feature type="transmembrane region" description="Helical" evidence="1">
    <location>
        <begin position="391"/>
        <end position="410"/>
    </location>
</feature>
<keyword evidence="1" id="KW-0812">Transmembrane</keyword>
<name>A0A9P1DDC0_9DINO</name>
<evidence type="ECO:0000256" key="1">
    <source>
        <dbReference type="SAM" id="Phobius"/>
    </source>
</evidence>
<feature type="transmembrane region" description="Helical" evidence="1">
    <location>
        <begin position="572"/>
        <end position="591"/>
    </location>
</feature>
<feature type="transmembrane region" description="Helical" evidence="1">
    <location>
        <begin position="422"/>
        <end position="443"/>
    </location>
</feature>
<evidence type="ECO:0000313" key="2">
    <source>
        <dbReference type="EMBL" id="CAI4008195.1"/>
    </source>
</evidence>
<organism evidence="2">
    <name type="scientific">Cladocopium goreaui</name>
    <dbReference type="NCBI Taxonomy" id="2562237"/>
    <lineage>
        <taxon>Eukaryota</taxon>
        <taxon>Sar</taxon>
        <taxon>Alveolata</taxon>
        <taxon>Dinophyceae</taxon>
        <taxon>Suessiales</taxon>
        <taxon>Symbiodiniaceae</taxon>
        <taxon>Cladocopium</taxon>
    </lineage>
</organism>
<keyword evidence="5" id="KW-1185">Reference proteome</keyword>
<keyword evidence="1" id="KW-0472">Membrane</keyword>